<dbReference type="InterPro" id="IPR016024">
    <property type="entry name" value="ARM-type_fold"/>
</dbReference>
<dbReference type="Pfam" id="PF25055">
    <property type="entry name" value="DUF7792"/>
    <property type="match status" value="1"/>
</dbReference>
<dbReference type="Gene3D" id="1.25.10.10">
    <property type="entry name" value="Leucine-rich Repeat Variant"/>
    <property type="match status" value="1"/>
</dbReference>
<dbReference type="PANTHER" id="PTHR46168">
    <property type="entry name" value="ARMADILLO REPEAT ONLY 4"/>
    <property type="match status" value="1"/>
</dbReference>
<evidence type="ECO:0000256" key="1">
    <source>
        <dbReference type="ARBA" id="ARBA00022737"/>
    </source>
</evidence>
<gene>
    <name evidence="3" type="ORF">CEY00_Acc06200</name>
</gene>
<dbReference type="Proteomes" id="UP000241394">
    <property type="component" value="Chromosome LG6"/>
</dbReference>
<dbReference type="OMA" id="NTEDEMR"/>
<dbReference type="InterPro" id="IPR056694">
    <property type="entry name" value="DUF7792"/>
</dbReference>
<reference evidence="3 4" key="1">
    <citation type="submission" date="2017-07" db="EMBL/GenBank/DDBJ databases">
        <title>An improved, manually edited Actinidia chinensis var. chinensis (kiwifruit) genome highlights the challenges associated with draft genomes and gene prediction in plants.</title>
        <authorList>
            <person name="Pilkington S."/>
            <person name="Crowhurst R."/>
            <person name="Hilario E."/>
            <person name="Nardozza S."/>
            <person name="Fraser L."/>
            <person name="Peng Y."/>
            <person name="Gunaseelan K."/>
            <person name="Simpson R."/>
            <person name="Tahir J."/>
            <person name="Deroles S."/>
            <person name="Templeton K."/>
            <person name="Luo Z."/>
            <person name="Davy M."/>
            <person name="Cheng C."/>
            <person name="Mcneilage M."/>
            <person name="Scaglione D."/>
            <person name="Liu Y."/>
            <person name="Zhang Q."/>
            <person name="Datson P."/>
            <person name="De Silva N."/>
            <person name="Gardiner S."/>
            <person name="Bassett H."/>
            <person name="Chagne D."/>
            <person name="Mccallum J."/>
            <person name="Dzierzon H."/>
            <person name="Deng C."/>
            <person name="Wang Y.-Y."/>
            <person name="Barron N."/>
            <person name="Manako K."/>
            <person name="Bowen J."/>
            <person name="Foster T."/>
            <person name="Erridge Z."/>
            <person name="Tiffin H."/>
            <person name="Waite C."/>
            <person name="Davies K."/>
            <person name="Grierson E."/>
            <person name="Laing W."/>
            <person name="Kirk R."/>
            <person name="Chen X."/>
            <person name="Wood M."/>
            <person name="Montefiori M."/>
            <person name="Brummell D."/>
            <person name="Schwinn K."/>
            <person name="Catanach A."/>
            <person name="Fullerton C."/>
            <person name="Li D."/>
            <person name="Meiyalaghan S."/>
            <person name="Nieuwenhuizen N."/>
            <person name="Read N."/>
            <person name="Prakash R."/>
            <person name="Hunter D."/>
            <person name="Zhang H."/>
            <person name="Mckenzie M."/>
            <person name="Knabel M."/>
            <person name="Harris A."/>
            <person name="Allan A."/>
            <person name="Chen A."/>
            <person name="Janssen B."/>
            <person name="Plunkett B."/>
            <person name="Dwamena C."/>
            <person name="Voogd C."/>
            <person name="Leif D."/>
            <person name="Lafferty D."/>
            <person name="Souleyre E."/>
            <person name="Varkonyi-Gasic E."/>
            <person name="Gambi F."/>
            <person name="Hanley J."/>
            <person name="Yao J.-L."/>
            <person name="Cheung J."/>
            <person name="David K."/>
            <person name="Warren B."/>
            <person name="Marsh K."/>
            <person name="Snowden K."/>
            <person name="Lin-Wang K."/>
            <person name="Brian L."/>
            <person name="Martinez-Sanchez M."/>
            <person name="Wang M."/>
            <person name="Ileperuma N."/>
            <person name="Macnee N."/>
            <person name="Campin R."/>
            <person name="Mcatee P."/>
            <person name="Drummond R."/>
            <person name="Espley R."/>
            <person name="Ireland H."/>
            <person name="Wu R."/>
            <person name="Atkinson R."/>
            <person name="Karunairetnam S."/>
            <person name="Bulley S."/>
            <person name="Chunkath S."/>
            <person name="Hanley Z."/>
            <person name="Storey R."/>
            <person name="Thrimawithana A."/>
            <person name="Thomson S."/>
            <person name="David C."/>
            <person name="Testolin R."/>
        </authorList>
    </citation>
    <scope>NUCLEOTIDE SEQUENCE [LARGE SCALE GENOMIC DNA]</scope>
    <source>
        <strain evidence="4">cv. Red5</strain>
        <tissue evidence="3">Young leaf</tissue>
    </source>
</reference>
<keyword evidence="4" id="KW-1185">Reference proteome</keyword>
<dbReference type="InterPro" id="IPR000225">
    <property type="entry name" value="Armadillo"/>
</dbReference>
<accession>A0A2R6RER7</accession>
<organism evidence="3 4">
    <name type="scientific">Actinidia chinensis var. chinensis</name>
    <name type="common">Chinese soft-hair kiwi</name>
    <dbReference type="NCBI Taxonomy" id="1590841"/>
    <lineage>
        <taxon>Eukaryota</taxon>
        <taxon>Viridiplantae</taxon>
        <taxon>Streptophyta</taxon>
        <taxon>Embryophyta</taxon>
        <taxon>Tracheophyta</taxon>
        <taxon>Spermatophyta</taxon>
        <taxon>Magnoliopsida</taxon>
        <taxon>eudicotyledons</taxon>
        <taxon>Gunneridae</taxon>
        <taxon>Pentapetalae</taxon>
        <taxon>asterids</taxon>
        <taxon>Ericales</taxon>
        <taxon>Actinidiaceae</taxon>
        <taxon>Actinidia</taxon>
    </lineage>
</organism>
<dbReference type="SUPFAM" id="SSF48371">
    <property type="entry name" value="ARM repeat"/>
    <property type="match status" value="1"/>
</dbReference>
<protein>
    <submittedName>
        <fullName evidence="3">ARMADILLO BTB PROTEIN like</fullName>
    </submittedName>
</protein>
<evidence type="ECO:0000259" key="2">
    <source>
        <dbReference type="Pfam" id="PF25055"/>
    </source>
</evidence>
<dbReference type="EMBL" id="NKQK01000006">
    <property type="protein sequence ID" value="PSS28519.1"/>
    <property type="molecule type" value="Genomic_DNA"/>
</dbReference>
<keyword evidence="1" id="KW-0677">Repeat</keyword>
<dbReference type="OrthoDB" id="1683831at2759"/>
<evidence type="ECO:0000313" key="3">
    <source>
        <dbReference type="EMBL" id="PSS28519.1"/>
    </source>
</evidence>
<dbReference type="AlphaFoldDB" id="A0A2R6RER7"/>
<dbReference type="STRING" id="1590841.A0A2R6RER7"/>
<dbReference type="InterPro" id="IPR011989">
    <property type="entry name" value="ARM-like"/>
</dbReference>
<dbReference type="PANTHER" id="PTHR46168:SF1">
    <property type="entry name" value="ARMADILLO REPEAT ONLY 4"/>
    <property type="match status" value="1"/>
</dbReference>
<dbReference type="InParanoid" id="A0A2R6RER7"/>
<feature type="domain" description="DUF7792" evidence="2">
    <location>
        <begin position="16"/>
        <end position="125"/>
    </location>
</feature>
<sequence length="602" mass="66786">MGNTEDEMRIDQVFLSLNLLKDAIGVAVNEAVTSLAEVGNQADTIHHMLWSVIRLDCSLYGRPFLRIAADVSKNLKSALTLIRKCKRRSILRRIVTIVTQADFRKIQRLLDASIGDLRWLRSIFDYDVGGGSIELSLPPIVSNDPVLAWVWSFIAAIHFGPLSDQMEAATELASLAQDNDRNKKIIAEEGGVVPLLKLLNHGSSADAQIAAATALFHLANIQERVRLIAQELDIQMIIRILGEFPMRVQIWVANLVARMAEHDPVAKEEFGRTNVFIRSRMEDMIFRSRTENVISLLVTLVSSGNFVDARINKEIKRTSNLNYRRDLSSPLSSYWDSNHKIKNESVNPVVQHKLKISCAEALWMLASDSVANSRRITETKGLLCLAKLIENEPGDLQFYCLMTIMAITAAAESNAELRRAAFKTNSPAAKSVVDQLLRVIEAWDIPSLQLPAVRSIGSLARTFPSRATRVIGPLVELLSHANQDVATEAAISLGKFACPENYICFVHSKTIIEFDGVPPLMRLLRSGDRPQLHGLILLCYLAMHAGDSEALEAARVLTALEGAADRAVAALHPKLKELVPQAIYHLQIHRTGAHPHRPSYVP</sequence>
<dbReference type="Pfam" id="PF00514">
    <property type="entry name" value="Arm"/>
    <property type="match status" value="1"/>
</dbReference>
<proteinExistence type="predicted"/>
<dbReference type="FunCoup" id="A0A2R6RER7">
    <property type="interactions" value="438"/>
</dbReference>
<dbReference type="Gramene" id="PSS28519">
    <property type="protein sequence ID" value="PSS28519"/>
    <property type="gene ID" value="CEY00_Acc06200"/>
</dbReference>
<name>A0A2R6RER7_ACTCC</name>
<reference evidence="4" key="2">
    <citation type="journal article" date="2018" name="BMC Genomics">
        <title>A manually annotated Actinidia chinensis var. chinensis (kiwifruit) genome highlights the challenges associated with draft genomes and gene prediction in plants.</title>
        <authorList>
            <person name="Pilkington S.M."/>
            <person name="Crowhurst R."/>
            <person name="Hilario E."/>
            <person name="Nardozza S."/>
            <person name="Fraser L."/>
            <person name="Peng Y."/>
            <person name="Gunaseelan K."/>
            <person name="Simpson R."/>
            <person name="Tahir J."/>
            <person name="Deroles S.C."/>
            <person name="Templeton K."/>
            <person name="Luo Z."/>
            <person name="Davy M."/>
            <person name="Cheng C."/>
            <person name="McNeilage M."/>
            <person name="Scaglione D."/>
            <person name="Liu Y."/>
            <person name="Zhang Q."/>
            <person name="Datson P."/>
            <person name="De Silva N."/>
            <person name="Gardiner S.E."/>
            <person name="Bassett H."/>
            <person name="Chagne D."/>
            <person name="McCallum J."/>
            <person name="Dzierzon H."/>
            <person name="Deng C."/>
            <person name="Wang Y.Y."/>
            <person name="Barron L."/>
            <person name="Manako K."/>
            <person name="Bowen J."/>
            <person name="Foster T.M."/>
            <person name="Erridge Z.A."/>
            <person name="Tiffin H."/>
            <person name="Waite C.N."/>
            <person name="Davies K.M."/>
            <person name="Grierson E.P."/>
            <person name="Laing W.A."/>
            <person name="Kirk R."/>
            <person name="Chen X."/>
            <person name="Wood M."/>
            <person name="Montefiori M."/>
            <person name="Brummell D.A."/>
            <person name="Schwinn K.E."/>
            <person name="Catanach A."/>
            <person name="Fullerton C."/>
            <person name="Li D."/>
            <person name="Meiyalaghan S."/>
            <person name="Nieuwenhuizen N."/>
            <person name="Read N."/>
            <person name="Prakash R."/>
            <person name="Hunter D."/>
            <person name="Zhang H."/>
            <person name="McKenzie M."/>
            <person name="Knabel M."/>
            <person name="Harris A."/>
            <person name="Allan A.C."/>
            <person name="Gleave A."/>
            <person name="Chen A."/>
            <person name="Janssen B.J."/>
            <person name="Plunkett B."/>
            <person name="Ampomah-Dwamena C."/>
            <person name="Voogd C."/>
            <person name="Leif D."/>
            <person name="Lafferty D."/>
            <person name="Souleyre E.J.F."/>
            <person name="Varkonyi-Gasic E."/>
            <person name="Gambi F."/>
            <person name="Hanley J."/>
            <person name="Yao J.L."/>
            <person name="Cheung J."/>
            <person name="David K.M."/>
            <person name="Warren B."/>
            <person name="Marsh K."/>
            <person name="Snowden K.C."/>
            <person name="Lin-Wang K."/>
            <person name="Brian L."/>
            <person name="Martinez-Sanchez M."/>
            <person name="Wang M."/>
            <person name="Ileperuma N."/>
            <person name="Macnee N."/>
            <person name="Campin R."/>
            <person name="McAtee P."/>
            <person name="Drummond R.S.M."/>
            <person name="Espley R.V."/>
            <person name="Ireland H.S."/>
            <person name="Wu R."/>
            <person name="Atkinson R.G."/>
            <person name="Karunairetnam S."/>
            <person name="Bulley S."/>
            <person name="Chunkath S."/>
            <person name="Hanley Z."/>
            <person name="Storey R."/>
            <person name="Thrimawithana A.H."/>
            <person name="Thomson S."/>
            <person name="David C."/>
            <person name="Testolin R."/>
            <person name="Huang H."/>
            <person name="Hellens R.P."/>
            <person name="Schaffer R.J."/>
        </authorList>
    </citation>
    <scope>NUCLEOTIDE SEQUENCE [LARGE SCALE GENOMIC DNA]</scope>
    <source>
        <strain evidence="4">cv. Red5</strain>
    </source>
</reference>
<comment type="caution">
    <text evidence="3">The sequence shown here is derived from an EMBL/GenBank/DDBJ whole genome shotgun (WGS) entry which is preliminary data.</text>
</comment>
<dbReference type="SMART" id="SM00185">
    <property type="entry name" value="ARM"/>
    <property type="match status" value="1"/>
</dbReference>
<evidence type="ECO:0000313" key="4">
    <source>
        <dbReference type="Proteomes" id="UP000241394"/>
    </source>
</evidence>